<dbReference type="CDD" id="cd07896">
    <property type="entry name" value="Adenylation_kDNA_ligase_like"/>
    <property type="match status" value="1"/>
</dbReference>
<dbReference type="SUPFAM" id="SSF56091">
    <property type="entry name" value="DNA ligase/mRNA capping enzyme, catalytic domain"/>
    <property type="match status" value="1"/>
</dbReference>
<proteinExistence type="predicted"/>
<evidence type="ECO:0000259" key="8">
    <source>
        <dbReference type="Pfam" id="PF01068"/>
    </source>
</evidence>
<dbReference type="InterPro" id="IPR012310">
    <property type="entry name" value="DNA_ligase_ATP-dep_cent"/>
</dbReference>
<feature type="chain" id="PRO_5008530222" evidence="7">
    <location>
        <begin position="21"/>
        <end position="284"/>
    </location>
</feature>
<evidence type="ECO:0000256" key="6">
    <source>
        <dbReference type="ARBA" id="ARBA00034003"/>
    </source>
</evidence>
<evidence type="ECO:0000256" key="1">
    <source>
        <dbReference type="ARBA" id="ARBA00001968"/>
    </source>
</evidence>
<dbReference type="PANTHER" id="PTHR47810">
    <property type="entry name" value="DNA LIGASE"/>
    <property type="match status" value="1"/>
</dbReference>
<keyword evidence="2 10" id="KW-0436">Ligase</keyword>
<evidence type="ECO:0000256" key="3">
    <source>
        <dbReference type="ARBA" id="ARBA00022705"/>
    </source>
</evidence>
<feature type="signal peptide" evidence="7">
    <location>
        <begin position="1"/>
        <end position="20"/>
    </location>
</feature>
<organism evidence="10 11">
    <name type="scientific">Helicobacter enhydrae</name>
    <dbReference type="NCBI Taxonomy" id="222136"/>
    <lineage>
        <taxon>Bacteria</taxon>
        <taxon>Pseudomonadati</taxon>
        <taxon>Campylobacterota</taxon>
        <taxon>Epsilonproteobacteria</taxon>
        <taxon>Campylobacterales</taxon>
        <taxon>Helicobacteraceae</taxon>
        <taxon>Helicobacter</taxon>
    </lineage>
</organism>
<feature type="domain" description="ATP-dependent DNA ligase family profile" evidence="8">
    <location>
        <begin position="125"/>
        <end position="195"/>
    </location>
</feature>
<evidence type="ECO:0000256" key="2">
    <source>
        <dbReference type="ARBA" id="ARBA00022598"/>
    </source>
</evidence>
<dbReference type="Gene3D" id="3.30.1490.70">
    <property type="match status" value="1"/>
</dbReference>
<feature type="domain" description="DNA ligase OB-like" evidence="9">
    <location>
        <begin position="209"/>
        <end position="272"/>
    </location>
</feature>
<dbReference type="GO" id="GO:0006310">
    <property type="term" value="P:DNA recombination"/>
    <property type="evidence" value="ECO:0007669"/>
    <property type="project" value="InterPro"/>
</dbReference>
<dbReference type="SUPFAM" id="SSF50249">
    <property type="entry name" value="Nucleic acid-binding proteins"/>
    <property type="match status" value="1"/>
</dbReference>
<dbReference type="GO" id="GO:0006260">
    <property type="term" value="P:DNA replication"/>
    <property type="evidence" value="ECO:0007669"/>
    <property type="project" value="UniProtKB-KW"/>
</dbReference>
<keyword evidence="3" id="KW-0235">DNA replication</keyword>
<dbReference type="Gene3D" id="2.40.50.140">
    <property type="entry name" value="Nucleic acid-binding proteins"/>
    <property type="match status" value="1"/>
</dbReference>
<dbReference type="GO" id="GO:0006281">
    <property type="term" value="P:DNA repair"/>
    <property type="evidence" value="ECO:0007669"/>
    <property type="project" value="UniProtKB-KW"/>
</dbReference>
<keyword evidence="11" id="KW-1185">Reference proteome</keyword>
<evidence type="ECO:0000256" key="4">
    <source>
        <dbReference type="ARBA" id="ARBA00022763"/>
    </source>
</evidence>
<dbReference type="PROSITE" id="PS00333">
    <property type="entry name" value="DNA_LIGASE_A2"/>
    <property type="match status" value="1"/>
</dbReference>
<dbReference type="InterPro" id="IPR012340">
    <property type="entry name" value="NA-bd_OB-fold"/>
</dbReference>
<comment type="catalytic activity">
    <reaction evidence="6">
        <text>ATP + (deoxyribonucleotide)n-3'-hydroxyl + 5'-phospho-(deoxyribonucleotide)m = (deoxyribonucleotide)n+m + AMP + diphosphate.</text>
        <dbReference type="EC" id="6.5.1.1"/>
    </reaction>
</comment>
<evidence type="ECO:0000259" key="9">
    <source>
        <dbReference type="Pfam" id="PF14743"/>
    </source>
</evidence>
<dbReference type="AlphaFoldDB" id="A0A1B1U7H6"/>
<dbReference type="NCBIfam" id="NF006592">
    <property type="entry name" value="PRK09125.1"/>
    <property type="match status" value="1"/>
</dbReference>
<evidence type="ECO:0000256" key="5">
    <source>
        <dbReference type="ARBA" id="ARBA00023204"/>
    </source>
</evidence>
<keyword evidence="5" id="KW-0234">DNA repair</keyword>
<dbReference type="KEGG" id="het:BBW65_01215"/>
<keyword evidence="4" id="KW-0227">DNA damage</keyword>
<dbReference type="GO" id="GO:0003910">
    <property type="term" value="F:DNA ligase (ATP) activity"/>
    <property type="evidence" value="ECO:0007669"/>
    <property type="project" value="UniProtKB-EC"/>
</dbReference>
<comment type="cofactor">
    <cofactor evidence="1">
        <name>a divalent metal cation</name>
        <dbReference type="ChEBI" id="CHEBI:60240"/>
    </cofactor>
</comment>
<accession>A0A1B1U7H6</accession>
<gene>
    <name evidence="10" type="ORF">BBW65_01215</name>
</gene>
<reference evidence="11" key="1">
    <citation type="submission" date="2016-07" db="EMBL/GenBank/DDBJ databases">
        <authorList>
            <person name="Florea S."/>
            <person name="Webb J.S."/>
            <person name="Jaromczyk J."/>
            <person name="Schardl C.L."/>
        </authorList>
    </citation>
    <scope>NUCLEOTIDE SEQUENCE [LARGE SCALE GENOMIC DNA]</scope>
    <source>
        <strain evidence="11">MIT 01-6242</strain>
    </source>
</reference>
<dbReference type="InterPro" id="IPR029319">
    <property type="entry name" value="DNA_ligase_OB"/>
</dbReference>
<dbReference type="EMBL" id="CP016503">
    <property type="protein sequence ID" value="ANV98719.1"/>
    <property type="molecule type" value="Genomic_DNA"/>
</dbReference>
<name>A0A1B1U7H6_9HELI</name>
<dbReference type="CDD" id="cd08041">
    <property type="entry name" value="OBF_kDNA_ligase_like"/>
    <property type="match status" value="1"/>
</dbReference>
<evidence type="ECO:0000256" key="7">
    <source>
        <dbReference type="SAM" id="SignalP"/>
    </source>
</evidence>
<sequence length="284" mass="32944">MRVFRFFVCFILATPYTLCAFELLQLAPFDPKVIENAPQNYLWSEKLDGMRAYWDGKHLYSKTGRLLDAPAFFVQGFPPFAIDGELWSKRGDFENIVSIIKSQGKKLQWRDLRFYIFEVPHQKGGLLERIGVLQQYLSQHSAPYIAIIPQHSFKDLQELHSVLEEIVAQGGEGIVLRDKHTPYYTKRNKLAMKMKKFQDKECKILSYIKGEGRFQNQVGALLCQDDQKIFKIGSGMSDEFRKNPPPIGTIITYKYFGFTKNGVPKYPTMLRIYPDFTSTNKEKQ</sequence>
<dbReference type="Pfam" id="PF14743">
    <property type="entry name" value="DNA_ligase_OB_2"/>
    <property type="match status" value="1"/>
</dbReference>
<dbReference type="InterPro" id="IPR016059">
    <property type="entry name" value="DNA_ligase_ATP-dep_CS"/>
</dbReference>
<dbReference type="STRING" id="222136.BBW65_01215"/>
<dbReference type="Pfam" id="PF01068">
    <property type="entry name" value="DNA_ligase_A_M"/>
    <property type="match status" value="1"/>
</dbReference>
<keyword evidence="7" id="KW-0732">Signal</keyword>
<evidence type="ECO:0000313" key="10">
    <source>
        <dbReference type="EMBL" id="ANV98719.1"/>
    </source>
</evidence>
<evidence type="ECO:0000313" key="11">
    <source>
        <dbReference type="Proteomes" id="UP000092884"/>
    </source>
</evidence>
<dbReference type="PANTHER" id="PTHR47810:SF1">
    <property type="entry name" value="DNA LIGASE B"/>
    <property type="match status" value="1"/>
</dbReference>
<dbReference type="Gene3D" id="3.30.470.30">
    <property type="entry name" value="DNA ligase/mRNA capping enzyme"/>
    <property type="match status" value="1"/>
</dbReference>
<protein>
    <submittedName>
        <fullName evidence="10">DNA ligase</fullName>
    </submittedName>
</protein>
<dbReference type="Proteomes" id="UP000092884">
    <property type="component" value="Chromosome"/>
</dbReference>
<dbReference type="GO" id="GO:0005524">
    <property type="term" value="F:ATP binding"/>
    <property type="evidence" value="ECO:0007669"/>
    <property type="project" value="InterPro"/>
</dbReference>
<dbReference type="InterPro" id="IPR050326">
    <property type="entry name" value="NAD_dep_DNA_ligaseB"/>
</dbReference>